<evidence type="ECO:0000313" key="3">
    <source>
        <dbReference type="Proteomes" id="UP001187192"/>
    </source>
</evidence>
<name>A0AA87YV01_FICCA</name>
<dbReference type="Proteomes" id="UP001187192">
    <property type="component" value="Unassembled WGS sequence"/>
</dbReference>
<keyword evidence="1" id="KW-1133">Transmembrane helix</keyword>
<sequence length="112" mass="12448">MKGRFCYGKEIRDWLTVPFRFAVAPPTLHCIVCFSLSLYSVFSLSLSLETGARTSPGLHRSRALIEVRNKRESSSAILAFLEMVENFNKVLSSEKALGESVFVVLNSVFGEG</sequence>
<dbReference type="EMBL" id="BTGU01000001">
    <property type="protein sequence ID" value="GMN24164.1"/>
    <property type="molecule type" value="Genomic_DNA"/>
</dbReference>
<reference evidence="2" key="1">
    <citation type="submission" date="2023-07" db="EMBL/GenBank/DDBJ databases">
        <title>draft genome sequence of fig (Ficus carica).</title>
        <authorList>
            <person name="Takahashi T."/>
            <person name="Nishimura K."/>
        </authorList>
    </citation>
    <scope>NUCLEOTIDE SEQUENCE</scope>
</reference>
<keyword evidence="1" id="KW-0472">Membrane</keyword>
<gene>
    <name evidence="2" type="ORF">TIFTF001_000457</name>
</gene>
<organism evidence="2 3">
    <name type="scientific">Ficus carica</name>
    <name type="common">Common fig</name>
    <dbReference type="NCBI Taxonomy" id="3494"/>
    <lineage>
        <taxon>Eukaryota</taxon>
        <taxon>Viridiplantae</taxon>
        <taxon>Streptophyta</taxon>
        <taxon>Embryophyta</taxon>
        <taxon>Tracheophyta</taxon>
        <taxon>Spermatophyta</taxon>
        <taxon>Magnoliopsida</taxon>
        <taxon>eudicotyledons</taxon>
        <taxon>Gunneridae</taxon>
        <taxon>Pentapetalae</taxon>
        <taxon>rosids</taxon>
        <taxon>fabids</taxon>
        <taxon>Rosales</taxon>
        <taxon>Moraceae</taxon>
        <taxon>Ficeae</taxon>
        <taxon>Ficus</taxon>
    </lineage>
</organism>
<feature type="transmembrane region" description="Helical" evidence="1">
    <location>
        <begin position="21"/>
        <end position="42"/>
    </location>
</feature>
<proteinExistence type="predicted"/>
<protein>
    <submittedName>
        <fullName evidence="2">Uncharacterized protein</fullName>
    </submittedName>
</protein>
<accession>A0AA87YV01</accession>
<comment type="caution">
    <text evidence="2">The sequence shown here is derived from an EMBL/GenBank/DDBJ whole genome shotgun (WGS) entry which is preliminary data.</text>
</comment>
<evidence type="ECO:0000256" key="1">
    <source>
        <dbReference type="SAM" id="Phobius"/>
    </source>
</evidence>
<keyword evidence="3" id="KW-1185">Reference proteome</keyword>
<keyword evidence="1" id="KW-0812">Transmembrane</keyword>
<dbReference type="AlphaFoldDB" id="A0AA87YV01"/>
<evidence type="ECO:0000313" key="2">
    <source>
        <dbReference type="EMBL" id="GMN24164.1"/>
    </source>
</evidence>